<gene>
    <name evidence="1" type="ORF">YA91_06165</name>
</gene>
<dbReference type="AlphaFoldDB" id="A0A249W0U2"/>
<proteinExistence type="predicted"/>
<reference evidence="1" key="1">
    <citation type="submission" date="2017-09" db="EMBL/GenBank/DDBJ databases">
        <authorList>
            <person name="Ehlers B."/>
            <person name="Leendertz F.H."/>
        </authorList>
    </citation>
    <scope>NUCLEOTIDE SEQUENCE</scope>
    <source>
        <strain evidence="1">MAVP-26</strain>
    </source>
</reference>
<evidence type="ECO:0000313" key="1">
    <source>
        <dbReference type="EMBL" id="ASZ50184.1"/>
    </source>
</evidence>
<sequence>MGRTVLMRSKSLTFISKGLGIMAAIAAIVSSPTWALDIFVCEPEWKALLQRHAPEANIYSATTDKQDPHYVQARPSLIAKMRQADLAMCSGAELEVGWLPMLQARSSNAAVQNGAKSMIYAASFVRMLDTHQHVDRSMGDIHAHGNPHVQFAANDMIMLSRVVTQRLQAVDPENAPTYQLNGMKFRAHWRKKLNEWEAKAQPLQGKRVVGYHSTYRYLFDWLGMVQVADLEPKPGVSPTTSHLQSLTKLDASSFDAIVYSSHQDQRPAMWLQQRTNKPVVQLPLTVSKEQNLDDLYDEVIAELLDVFVSPSAVKF</sequence>
<dbReference type="Gene3D" id="3.40.50.1980">
    <property type="entry name" value="Nitrogenase molybdenum iron protein domain"/>
    <property type="match status" value="2"/>
</dbReference>
<dbReference type="GO" id="GO:0030001">
    <property type="term" value="P:metal ion transport"/>
    <property type="evidence" value="ECO:0007669"/>
    <property type="project" value="InterPro"/>
</dbReference>
<name>A0A249W0U2_VIBPH</name>
<dbReference type="SUPFAM" id="SSF53807">
    <property type="entry name" value="Helical backbone' metal receptor"/>
    <property type="match status" value="1"/>
</dbReference>
<dbReference type="CDD" id="cd01145">
    <property type="entry name" value="TroA_c"/>
    <property type="match status" value="1"/>
</dbReference>
<organism evidence="1">
    <name type="scientific">Vibrio parahaemolyticus</name>
    <dbReference type="NCBI Taxonomy" id="670"/>
    <lineage>
        <taxon>Bacteria</taxon>
        <taxon>Pseudomonadati</taxon>
        <taxon>Pseudomonadota</taxon>
        <taxon>Gammaproteobacteria</taxon>
        <taxon>Vibrionales</taxon>
        <taxon>Vibrionaceae</taxon>
        <taxon>Vibrio</taxon>
    </lineage>
</organism>
<dbReference type="PANTHER" id="PTHR42953">
    <property type="entry name" value="HIGH-AFFINITY ZINC UPTAKE SYSTEM PROTEIN ZNUA-RELATED"/>
    <property type="match status" value="1"/>
</dbReference>
<dbReference type="PANTHER" id="PTHR42953:SF2">
    <property type="entry name" value="ADHESION PROTEIN"/>
    <property type="match status" value="1"/>
</dbReference>
<protein>
    <submittedName>
        <fullName evidence="1">Zinc ABC transporter substrate-binding protein</fullName>
    </submittedName>
</protein>
<dbReference type="InterPro" id="IPR006127">
    <property type="entry name" value="ZnuA-like"/>
</dbReference>
<dbReference type="InterPro" id="IPR050492">
    <property type="entry name" value="Bact_metal-bind_prot9"/>
</dbReference>
<dbReference type="EMBL" id="CP023247">
    <property type="protein sequence ID" value="ASZ50184.1"/>
    <property type="molecule type" value="Genomic_DNA"/>
</dbReference>
<dbReference type="Pfam" id="PF01297">
    <property type="entry name" value="ZnuA"/>
    <property type="match status" value="1"/>
</dbReference>
<dbReference type="GO" id="GO:0046872">
    <property type="term" value="F:metal ion binding"/>
    <property type="evidence" value="ECO:0007669"/>
    <property type="project" value="InterPro"/>
</dbReference>
<accession>A0A249W0U2</accession>